<evidence type="ECO:0000313" key="3">
    <source>
        <dbReference type="Proteomes" id="UP001209570"/>
    </source>
</evidence>
<evidence type="ECO:0000313" key="2">
    <source>
        <dbReference type="EMBL" id="KAJ0399681.1"/>
    </source>
</evidence>
<dbReference type="AlphaFoldDB" id="A0AAD5LIH8"/>
<reference evidence="2" key="1">
    <citation type="submission" date="2021-12" db="EMBL/GenBank/DDBJ databases">
        <title>Prjna785345.</title>
        <authorList>
            <person name="Rujirawat T."/>
            <person name="Krajaejun T."/>
        </authorList>
    </citation>
    <scope>NUCLEOTIDE SEQUENCE</scope>
    <source>
        <strain evidence="2">Pi057C3</strain>
    </source>
</reference>
<protein>
    <submittedName>
        <fullName evidence="2">Uncharacterized protein</fullName>
    </submittedName>
</protein>
<sequence length="398" mass="45674">MTAALTPSASIKARSSLNHDERKRIERRVKGRLQKQRFRQRQRERVETDRETLDVLEREHRALLHGVHERLQCQPPGTIDVFQRYLAVTHEIEALWLEGQQLRRDLAERERFAFTVLQTVQAYDSKAPGAGGSTDDEDHESEQLQPAAPFLLSAGACAETIERCEQEIWARLRDRAPTPESTNEIHGWRIHRDVQPSRLELLFTKRLSAVTPAQLADATWPLMTALATSAAPARDLDARVLQVVDSETVVLHKRKTRPQLEKINCANLLFFRRPTRNGRAVIIGWKSVHRDAASRSDHHARSRRAPRYPEVWVDVFEWLLLEEEEEEGKEEKDGNDGDEQDAKEDGATGCRVTFGSRVEDSDPAYLKFLLTEMLVWICRWEHAISHVLQRTSTLPTAL</sequence>
<feature type="compositionally biased region" description="Polar residues" evidence="1">
    <location>
        <begin position="1"/>
        <end position="16"/>
    </location>
</feature>
<accession>A0AAD5LIH8</accession>
<feature type="region of interest" description="Disordered" evidence="1">
    <location>
        <begin position="1"/>
        <end position="20"/>
    </location>
</feature>
<evidence type="ECO:0000256" key="1">
    <source>
        <dbReference type="SAM" id="MobiDB-lite"/>
    </source>
</evidence>
<keyword evidence="3" id="KW-1185">Reference proteome</keyword>
<proteinExistence type="predicted"/>
<dbReference type="Proteomes" id="UP001209570">
    <property type="component" value="Unassembled WGS sequence"/>
</dbReference>
<dbReference type="EMBL" id="JAKCXM010000174">
    <property type="protein sequence ID" value="KAJ0399681.1"/>
    <property type="molecule type" value="Genomic_DNA"/>
</dbReference>
<feature type="region of interest" description="Disordered" evidence="1">
    <location>
        <begin position="325"/>
        <end position="348"/>
    </location>
</feature>
<comment type="caution">
    <text evidence="2">The sequence shown here is derived from an EMBL/GenBank/DDBJ whole genome shotgun (WGS) entry which is preliminary data.</text>
</comment>
<organism evidence="2 3">
    <name type="scientific">Pythium insidiosum</name>
    <name type="common">Pythiosis disease agent</name>
    <dbReference type="NCBI Taxonomy" id="114742"/>
    <lineage>
        <taxon>Eukaryota</taxon>
        <taxon>Sar</taxon>
        <taxon>Stramenopiles</taxon>
        <taxon>Oomycota</taxon>
        <taxon>Peronosporomycetes</taxon>
        <taxon>Pythiales</taxon>
        <taxon>Pythiaceae</taxon>
        <taxon>Pythium</taxon>
    </lineage>
</organism>
<gene>
    <name evidence="2" type="ORF">P43SY_003686</name>
</gene>
<name>A0AAD5LIH8_PYTIN</name>